<evidence type="ECO:0000256" key="6">
    <source>
        <dbReference type="HAMAP-Rule" id="MF_00223"/>
    </source>
</evidence>
<dbReference type="NCBIfam" id="NF006826">
    <property type="entry name" value="PRK09347.1-3"/>
    <property type="match status" value="1"/>
</dbReference>
<evidence type="ECO:0000256" key="5">
    <source>
        <dbReference type="ARBA" id="ARBA00023134"/>
    </source>
</evidence>
<dbReference type="GO" id="GO:0046654">
    <property type="term" value="P:tetrahydrofolate biosynthetic process"/>
    <property type="evidence" value="ECO:0007669"/>
    <property type="project" value="UniProtKB-UniRule"/>
</dbReference>
<dbReference type="SUPFAM" id="SSF55620">
    <property type="entry name" value="Tetrahydrobiopterin biosynthesis enzymes-like"/>
    <property type="match status" value="1"/>
</dbReference>
<dbReference type="Proteomes" id="UP000622610">
    <property type="component" value="Unassembled WGS sequence"/>
</dbReference>
<evidence type="ECO:0000313" key="9">
    <source>
        <dbReference type="Proteomes" id="UP000622610"/>
    </source>
</evidence>
<evidence type="ECO:0000313" key="8">
    <source>
        <dbReference type="EMBL" id="GGI65281.1"/>
    </source>
</evidence>
<reference evidence="8" key="2">
    <citation type="submission" date="2020-09" db="EMBL/GenBank/DDBJ databases">
        <authorList>
            <person name="Sun Q."/>
            <person name="Sedlacek I."/>
        </authorList>
    </citation>
    <scope>NUCLEOTIDE SEQUENCE</scope>
    <source>
        <strain evidence="8">CCM 8433</strain>
    </source>
</reference>
<dbReference type="AlphaFoldDB" id="A0A917JEF9"/>
<evidence type="ECO:0000256" key="1">
    <source>
        <dbReference type="ARBA" id="ARBA00001052"/>
    </source>
</evidence>
<dbReference type="GO" id="GO:0008270">
    <property type="term" value="F:zinc ion binding"/>
    <property type="evidence" value="ECO:0007669"/>
    <property type="project" value="UniProtKB-UniRule"/>
</dbReference>
<dbReference type="GO" id="GO:0003934">
    <property type="term" value="F:GTP cyclohydrolase I activity"/>
    <property type="evidence" value="ECO:0007669"/>
    <property type="project" value="UniProtKB-UniRule"/>
</dbReference>
<keyword evidence="6" id="KW-0479">Metal-binding</keyword>
<dbReference type="InterPro" id="IPR018234">
    <property type="entry name" value="GTP_CycHdrlase_I_CS"/>
</dbReference>
<dbReference type="EC" id="3.5.4.16" evidence="6"/>
<dbReference type="HAMAP" id="MF_00223">
    <property type="entry name" value="FolE"/>
    <property type="match status" value="1"/>
</dbReference>
<dbReference type="InterPro" id="IPR043134">
    <property type="entry name" value="GTP-CH-I_N"/>
</dbReference>
<feature type="domain" description="GTP cyclohydrolase I" evidence="7">
    <location>
        <begin position="40"/>
        <end position="216"/>
    </location>
</feature>
<organism evidence="8 9">
    <name type="scientific">Enterococcus alcedinis</name>
    <dbReference type="NCBI Taxonomy" id="1274384"/>
    <lineage>
        <taxon>Bacteria</taxon>
        <taxon>Bacillati</taxon>
        <taxon>Bacillota</taxon>
        <taxon>Bacilli</taxon>
        <taxon>Lactobacillales</taxon>
        <taxon>Enterococcaceae</taxon>
        <taxon>Enterococcus</taxon>
    </lineage>
</organism>
<dbReference type="EMBL" id="BMDT01000003">
    <property type="protein sequence ID" value="GGI65281.1"/>
    <property type="molecule type" value="Genomic_DNA"/>
</dbReference>
<comment type="similarity">
    <text evidence="6">Belongs to the GTP cyclohydrolase I family.</text>
</comment>
<dbReference type="InterPro" id="IPR020602">
    <property type="entry name" value="GTP_CycHdrlase_I_dom"/>
</dbReference>
<evidence type="ECO:0000256" key="2">
    <source>
        <dbReference type="ARBA" id="ARBA00005080"/>
    </source>
</evidence>
<dbReference type="Gene3D" id="1.10.286.10">
    <property type="match status" value="1"/>
</dbReference>
<dbReference type="GO" id="GO:0006730">
    <property type="term" value="P:one-carbon metabolic process"/>
    <property type="evidence" value="ECO:0007669"/>
    <property type="project" value="UniProtKB-UniRule"/>
</dbReference>
<gene>
    <name evidence="6 8" type="primary">folE</name>
    <name evidence="8" type="ORF">GCM10011482_09350</name>
</gene>
<comment type="subunit">
    <text evidence="6">Homopolymer.</text>
</comment>
<proteinExistence type="inferred from homology"/>
<feature type="binding site" evidence="6">
    <location>
        <position position="111"/>
    </location>
    <ligand>
        <name>Zn(2+)</name>
        <dbReference type="ChEBI" id="CHEBI:29105"/>
    </ligand>
</feature>
<dbReference type="Pfam" id="PF01227">
    <property type="entry name" value="GTP_cyclohydroI"/>
    <property type="match status" value="1"/>
</dbReference>
<name>A0A917JEF9_9ENTE</name>
<feature type="binding site" evidence="6">
    <location>
        <position position="179"/>
    </location>
    <ligand>
        <name>Zn(2+)</name>
        <dbReference type="ChEBI" id="CHEBI:29105"/>
    </ligand>
</feature>
<keyword evidence="3 6" id="KW-0554">One-carbon metabolism</keyword>
<comment type="catalytic activity">
    <reaction evidence="1 6">
        <text>GTP + H2O = 7,8-dihydroneopterin 3'-triphosphate + formate + H(+)</text>
        <dbReference type="Rhea" id="RHEA:17473"/>
        <dbReference type="ChEBI" id="CHEBI:15377"/>
        <dbReference type="ChEBI" id="CHEBI:15378"/>
        <dbReference type="ChEBI" id="CHEBI:15740"/>
        <dbReference type="ChEBI" id="CHEBI:37565"/>
        <dbReference type="ChEBI" id="CHEBI:58462"/>
        <dbReference type="EC" id="3.5.4.16"/>
    </reaction>
</comment>
<dbReference type="GO" id="GO:0005737">
    <property type="term" value="C:cytoplasm"/>
    <property type="evidence" value="ECO:0007669"/>
    <property type="project" value="TreeGrafter"/>
</dbReference>
<dbReference type="InterPro" id="IPR001474">
    <property type="entry name" value="GTP_CycHdrlase_I"/>
</dbReference>
<comment type="pathway">
    <text evidence="2 6">Cofactor biosynthesis; 7,8-dihydroneopterin triphosphate biosynthesis; 7,8-dihydroneopterin triphosphate from GTP: step 1/1.</text>
</comment>
<dbReference type="GO" id="GO:0005525">
    <property type="term" value="F:GTP binding"/>
    <property type="evidence" value="ECO:0007669"/>
    <property type="project" value="UniProtKB-KW"/>
</dbReference>
<sequence length="218" mass="24820">MVPYENDYEREKQLLQTYFPSIQADSAEMDSKIEKVAAFEQALRGLMAVCGDDPTREGVIETPYRFMKAFLEYTEGYREDPKKHLEKVFDVPYQELIVVKDIEFYSMCEHHLAPFFGVAHVGYFPGEKITGLSKIARMVEGYARRFQVQERLTTQIVEALEEVLNPTGIMVVVEAKHLCMCSRGVKKSSAVTLTSATRGAFTTDSALRGEFLSLIREH</sequence>
<dbReference type="Gene3D" id="3.30.1130.10">
    <property type="match status" value="1"/>
</dbReference>
<dbReference type="InterPro" id="IPR043133">
    <property type="entry name" value="GTP-CH-I_C/QueF"/>
</dbReference>
<evidence type="ECO:0000256" key="3">
    <source>
        <dbReference type="ARBA" id="ARBA00022563"/>
    </source>
</evidence>
<dbReference type="PANTHER" id="PTHR11109:SF7">
    <property type="entry name" value="GTP CYCLOHYDROLASE 1"/>
    <property type="match status" value="1"/>
</dbReference>
<keyword evidence="4 6" id="KW-0378">Hydrolase</keyword>
<dbReference type="PROSITE" id="PS00860">
    <property type="entry name" value="GTP_CYCLOHYDROL_1_2"/>
    <property type="match status" value="1"/>
</dbReference>
<keyword evidence="5 6" id="KW-0342">GTP-binding</keyword>
<evidence type="ECO:0000259" key="7">
    <source>
        <dbReference type="Pfam" id="PF01227"/>
    </source>
</evidence>
<dbReference type="PANTHER" id="PTHR11109">
    <property type="entry name" value="GTP CYCLOHYDROLASE I"/>
    <property type="match status" value="1"/>
</dbReference>
<evidence type="ECO:0000256" key="4">
    <source>
        <dbReference type="ARBA" id="ARBA00022801"/>
    </source>
</evidence>
<dbReference type="PROSITE" id="PS00859">
    <property type="entry name" value="GTP_CYCLOHYDROL_1_1"/>
    <property type="match status" value="1"/>
</dbReference>
<feature type="binding site" evidence="6">
    <location>
        <position position="108"/>
    </location>
    <ligand>
        <name>Zn(2+)</name>
        <dbReference type="ChEBI" id="CHEBI:29105"/>
    </ligand>
</feature>
<comment type="caution">
    <text evidence="8">The sequence shown here is derived from an EMBL/GenBank/DDBJ whole genome shotgun (WGS) entry which is preliminary data.</text>
</comment>
<accession>A0A917JEF9</accession>
<dbReference type="NCBIfam" id="NF006825">
    <property type="entry name" value="PRK09347.1-2"/>
    <property type="match status" value="1"/>
</dbReference>
<dbReference type="NCBIfam" id="TIGR00063">
    <property type="entry name" value="folE"/>
    <property type="match status" value="1"/>
</dbReference>
<keyword evidence="9" id="KW-1185">Reference proteome</keyword>
<dbReference type="FunFam" id="3.30.1130.10:FF:000001">
    <property type="entry name" value="GTP cyclohydrolase 1"/>
    <property type="match status" value="1"/>
</dbReference>
<reference evidence="8" key="1">
    <citation type="journal article" date="2014" name="Int. J. Syst. Evol. Microbiol.">
        <title>Complete genome sequence of Corynebacterium casei LMG S-19264T (=DSM 44701T), isolated from a smear-ripened cheese.</title>
        <authorList>
            <consortium name="US DOE Joint Genome Institute (JGI-PGF)"/>
            <person name="Walter F."/>
            <person name="Albersmeier A."/>
            <person name="Kalinowski J."/>
            <person name="Ruckert C."/>
        </authorList>
    </citation>
    <scope>NUCLEOTIDE SEQUENCE</scope>
    <source>
        <strain evidence="8">CCM 8433</strain>
    </source>
</reference>
<protein>
    <recommendedName>
        <fullName evidence="6">GTP cyclohydrolase 1</fullName>
        <ecNumber evidence="6">3.5.4.16</ecNumber>
    </recommendedName>
    <alternativeName>
        <fullName evidence="6">GTP cyclohydrolase I</fullName>
        <shortName evidence="6">GTP-CH-I</shortName>
    </alternativeName>
</protein>
<keyword evidence="6" id="KW-0862">Zinc</keyword>
<keyword evidence="6" id="KW-0547">Nucleotide-binding</keyword>
<dbReference type="GO" id="GO:0006729">
    <property type="term" value="P:tetrahydrobiopterin biosynthetic process"/>
    <property type="evidence" value="ECO:0007669"/>
    <property type="project" value="TreeGrafter"/>
</dbReference>